<dbReference type="Proteomes" id="UP000245412">
    <property type="component" value="Unassembled WGS sequence"/>
</dbReference>
<dbReference type="PANTHER" id="PTHR37301">
    <property type="entry name" value="DNA-BINDING PROTEIN-RELATED"/>
    <property type="match status" value="1"/>
</dbReference>
<keyword evidence="3" id="KW-1185">Reference proteome</keyword>
<reference evidence="2 3" key="1">
    <citation type="submission" date="2018-05" db="EMBL/GenBank/DDBJ databases">
        <authorList>
            <person name="Goeker M."/>
            <person name="Huntemann M."/>
            <person name="Clum A."/>
            <person name="Pillay M."/>
            <person name="Palaniappan K."/>
            <person name="Varghese N."/>
            <person name="Mikhailova N."/>
            <person name="Stamatis D."/>
            <person name="Reddy T."/>
            <person name="Daum C."/>
            <person name="Shapiro N."/>
            <person name="Ivanova N."/>
            <person name="Kyrpides N."/>
            <person name="Woyke T."/>
        </authorList>
    </citation>
    <scope>NUCLEOTIDE SEQUENCE [LARGE SCALE GENOMIC DNA]</scope>
    <source>
        <strain evidence="2 3">DSM 26524</strain>
    </source>
</reference>
<dbReference type="PROSITE" id="PS50943">
    <property type="entry name" value="HTH_CROC1"/>
    <property type="match status" value="1"/>
</dbReference>
<accession>A0AB73T046</accession>
<dbReference type="SUPFAM" id="SSF47413">
    <property type="entry name" value="lambda repressor-like DNA-binding domains"/>
    <property type="match status" value="1"/>
</dbReference>
<evidence type="ECO:0000313" key="2">
    <source>
        <dbReference type="EMBL" id="PWJ73126.1"/>
    </source>
</evidence>
<dbReference type="InterPro" id="IPR010982">
    <property type="entry name" value="Lambda_DNA-bd_dom_sf"/>
</dbReference>
<organism evidence="2 3">
    <name type="scientific">Murimonas intestini</name>
    <dbReference type="NCBI Taxonomy" id="1337051"/>
    <lineage>
        <taxon>Bacteria</taxon>
        <taxon>Bacillati</taxon>
        <taxon>Bacillota</taxon>
        <taxon>Clostridia</taxon>
        <taxon>Lachnospirales</taxon>
        <taxon>Lachnospiraceae</taxon>
        <taxon>Murimonas</taxon>
    </lineage>
</organism>
<dbReference type="AlphaFoldDB" id="A0AB73T046"/>
<dbReference type="RefSeq" id="WP_109747988.1">
    <property type="nucleotide sequence ID" value="NZ_JANKBI010000014.1"/>
</dbReference>
<proteinExistence type="predicted"/>
<dbReference type="InterPro" id="IPR001387">
    <property type="entry name" value="Cro/C1-type_HTH"/>
</dbReference>
<dbReference type="Gene3D" id="1.10.260.40">
    <property type="entry name" value="lambda repressor-like DNA-binding domains"/>
    <property type="match status" value="1"/>
</dbReference>
<feature type="domain" description="HTH cro/C1-type" evidence="1">
    <location>
        <begin position="8"/>
        <end position="61"/>
    </location>
</feature>
<evidence type="ECO:0000259" key="1">
    <source>
        <dbReference type="PROSITE" id="PS50943"/>
    </source>
</evidence>
<gene>
    <name evidence="2" type="ORF">C7383_11494</name>
</gene>
<dbReference type="CDD" id="cd00093">
    <property type="entry name" value="HTH_XRE"/>
    <property type="match status" value="1"/>
</dbReference>
<protein>
    <submittedName>
        <fullName evidence="2">DNA-binding Xre family transcriptional regulator</fullName>
    </submittedName>
</protein>
<comment type="caution">
    <text evidence="2">The sequence shown here is derived from an EMBL/GenBank/DDBJ whole genome shotgun (WGS) entry which is preliminary data.</text>
</comment>
<keyword evidence="2" id="KW-0238">DNA-binding</keyword>
<dbReference type="Pfam" id="PF13443">
    <property type="entry name" value="HTH_26"/>
    <property type="match status" value="1"/>
</dbReference>
<evidence type="ECO:0000313" key="3">
    <source>
        <dbReference type="Proteomes" id="UP000245412"/>
    </source>
</evidence>
<sequence length="82" mass="9247">MRFSYNKLWKLLIDRGINKKALREMSGISATSVAKLGKGGNVNTDVLLRICDALNCDVGDIMEFIREEKSKEQKRKDAFPNG</sequence>
<dbReference type="GO" id="GO:0003677">
    <property type="term" value="F:DNA binding"/>
    <property type="evidence" value="ECO:0007669"/>
    <property type="project" value="UniProtKB-KW"/>
</dbReference>
<name>A0AB73T046_9FIRM</name>
<dbReference type="PANTHER" id="PTHR37301:SF1">
    <property type="entry name" value="DNA-BINDING PROTEIN"/>
    <property type="match status" value="1"/>
</dbReference>
<dbReference type="EMBL" id="QGGY01000014">
    <property type="protein sequence ID" value="PWJ73126.1"/>
    <property type="molecule type" value="Genomic_DNA"/>
</dbReference>